<organism evidence="3 4">
    <name type="scientific">Parastrongyloides trichosuri</name>
    <name type="common">Possum-specific nematode worm</name>
    <dbReference type="NCBI Taxonomy" id="131310"/>
    <lineage>
        <taxon>Eukaryota</taxon>
        <taxon>Metazoa</taxon>
        <taxon>Ecdysozoa</taxon>
        <taxon>Nematoda</taxon>
        <taxon>Chromadorea</taxon>
        <taxon>Rhabditida</taxon>
        <taxon>Tylenchina</taxon>
        <taxon>Panagrolaimomorpha</taxon>
        <taxon>Strongyloidoidea</taxon>
        <taxon>Strongyloididae</taxon>
        <taxon>Parastrongyloides</taxon>
    </lineage>
</organism>
<dbReference type="InterPro" id="IPR018114">
    <property type="entry name" value="TRYPSIN_HIS"/>
</dbReference>
<evidence type="ECO:0000256" key="1">
    <source>
        <dbReference type="SAM" id="SignalP"/>
    </source>
</evidence>
<dbReference type="AlphaFoldDB" id="A0A0N4ZP43"/>
<sequence length="296" mass="33550">MFFNILLFCLIIFYILHVKCQNWTTHPAAHLLITDGSHSTKDSSCSGTILGSKYILTAAHCLFSALHCKKKNIDFSNNYDNFKIPKYGITVEYDGGCSSTKKTCPQNNAMKKIGVEKIYIHNEYIKTNCKEADLAILELNDEIGNRGIILNTHISSLPDQLIGFGYGYDPHYEDNTYMYQEDFFNTVECKHDSEKRPKGTFCTDERQNNFCKGDSGAPLLLQNRTLYGVVSGGTNCNYVKKQWDGGKEESLKGNISFKVSNFINFICSIVQQDIKNPIEGCEKYIDVFNSEIFSYP</sequence>
<keyword evidence="1" id="KW-0732">Signal</keyword>
<feature type="domain" description="Peptidase S1" evidence="2">
    <location>
        <begin position="45"/>
        <end position="271"/>
    </location>
</feature>
<dbReference type="InterPro" id="IPR043504">
    <property type="entry name" value="Peptidase_S1_PA_chymotrypsin"/>
</dbReference>
<dbReference type="PROSITE" id="PS50240">
    <property type="entry name" value="TRYPSIN_DOM"/>
    <property type="match status" value="1"/>
</dbReference>
<keyword evidence="3" id="KW-1185">Reference proteome</keyword>
<dbReference type="PANTHER" id="PTHR24260">
    <property type="match status" value="1"/>
</dbReference>
<dbReference type="GO" id="GO:0004252">
    <property type="term" value="F:serine-type endopeptidase activity"/>
    <property type="evidence" value="ECO:0007669"/>
    <property type="project" value="InterPro"/>
</dbReference>
<feature type="chain" id="PRO_5005892059" evidence="1">
    <location>
        <begin position="21"/>
        <end position="296"/>
    </location>
</feature>
<dbReference type="Pfam" id="PF00089">
    <property type="entry name" value="Trypsin"/>
    <property type="match status" value="1"/>
</dbReference>
<dbReference type="GO" id="GO:0006508">
    <property type="term" value="P:proteolysis"/>
    <property type="evidence" value="ECO:0007669"/>
    <property type="project" value="InterPro"/>
</dbReference>
<dbReference type="PROSITE" id="PS00134">
    <property type="entry name" value="TRYPSIN_HIS"/>
    <property type="match status" value="1"/>
</dbReference>
<dbReference type="STRING" id="131310.A0A0N4ZP43"/>
<evidence type="ECO:0000259" key="2">
    <source>
        <dbReference type="PROSITE" id="PS50240"/>
    </source>
</evidence>
<protein>
    <submittedName>
        <fullName evidence="4">Peptidase S1 domain-containing protein</fullName>
    </submittedName>
</protein>
<dbReference type="WBParaSite" id="PTRK_0001030500.1">
    <property type="protein sequence ID" value="PTRK_0001030500.1"/>
    <property type="gene ID" value="PTRK_0001030500"/>
</dbReference>
<dbReference type="Proteomes" id="UP000038045">
    <property type="component" value="Unplaced"/>
</dbReference>
<accession>A0A0N4ZP43</accession>
<dbReference type="InterPro" id="IPR051333">
    <property type="entry name" value="CLIP_Serine_Protease"/>
</dbReference>
<dbReference type="InterPro" id="IPR009003">
    <property type="entry name" value="Peptidase_S1_PA"/>
</dbReference>
<dbReference type="Gene3D" id="2.40.10.10">
    <property type="entry name" value="Trypsin-like serine proteases"/>
    <property type="match status" value="2"/>
</dbReference>
<dbReference type="SMART" id="SM00020">
    <property type="entry name" value="Tryp_SPc"/>
    <property type="match status" value="1"/>
</dbReference>
<dbReference type="PANTHER" id="PTHR24260:SF136">
    <property type="entry name" value="GH08193P-RELATED"/>
    <property type="match status" value="1"/>
</dbReference>
<dbReference type="InterPro" id="IPR001314">
    <property type="entry name" value="Peptidase_S1A"/>
</dbReference>
<proteinExistence type="predicted"/>
<dbReference type="SUPFAM" id="SSF50494">
    <property type="entry name" value="Trypsin-like serine proteases"/>
    <property type="match status" value="1"/>
</dbReference>
<feature type="signal peptide" evidence="1">
    <location>
        <begin position="1"/>
        <end position="20"/>
    </location>
</feature>
<dbReference type="PRINTS" id="PR00722">
    <property type="entry name" value="CHYMOTRYPSIN"/>
</dbReference>
<evidence type="ECO:0000313" key="4">
    <source>
        <dbReference type="WBParaSite" id="PTRK_0001030500.1"/>
    </source>
</evidence>
<dbReference type="InterPro" id="IPR001254">
    <property type="entry name" value="Trypsin_dom"/>
</dbReference>
<name>A0A0N4ZP43_PARTI</name>
<evidence type="ECO:0000313" key="3">
    <source>
        <dbReference type="Proteomes" id="UP000038045"/>
    </source>
</evidence>
<reference evidence="4" key="1">
    <citation type="submission" date="2017-02" db="UniProtKB">
        <authorList>
            <consortium name="WormBaseParasite"/>
        </authorList>
    </citation>
    <scope>IDENTIFICATION</scope>
</reference>